<sequence length="127" mass="15014">MLYELIWLPNTANMSEDDYKIAMLSDQNKLFNNYDVVNFLLLDNRDFLMTMSPELQEWSAKEITSEVMEANPQLKIALVVSQDIFSRVSVSQAVEEDETMDRVTHYFENKEEAYDWILSHHKKHNFS</sequence>
<evidence type="ECO:0008006" key="3">
    <source>
        <dbReference type="Google" id="ProtNLM"/>
    </source>
</evidence>
<dbReference type="Proteomes" id="UP000004095">
    <property type="component" value="Unassembled WGS sequence"/>
</dbReference>
<comment type="caution">
    <text evidence="1">The sequence shown here is derived from an EMBL/GenBank/DDBJ whole genome shotgun (WGS) entry which is preliminary data.</text>
</comment>
<accession>A1ZN52</accession>
<gene>
    <name evidence="1" type="ORF">M23134_03494</name>
</gene>
<dbReference type="AlphaFoldDB" id="A1ZN52"/>
<name>A1ZN52_MICM2</name>
<protein>
    <recommendedName>
        <fullName evidence="3">STAS/SEC14 domain-containing protein</fullName>
    </recommendedName>
</protein>
<evidence type="ECO:0000313" key="2">
    <source>
        <dbReference type="Proteomes" id="UP000004095"/>
    </source>
</evidence>
<keyword evidence="2" id="KW-1185">Reference proteome</keyword>
<evidence type="ECO:0000313" key="1">
    <source>
        <dbReference type="EMBL" id="EAY28233.1"/>
    </source>
</evidence>
<reference evidence="1 2" key="1">
    <citation type="submission" date="2007-01" db="EMBL/GenBank/DDBJ databases">
        <authorList>
            <person name="Haygood M."/>
            <person name="Podell S."/>
            <person name="Anderson C."/>
            <person name="Hopkinson B."/>
            <person name="Roe K."/>
            <person name="Barbeau K."/>
            <person name="Gaasterland T."/>
            <person name="Ferriera S."/>
            <person name="Johnson J."/>
            <person name="Kravitz S."/>
            <person name="Beeson K."/>
            <person name="Sutton G."/>
            <person name="Rogers Y.-H."/>
            <person name="Friedman R."/>
            <person name="Frazier M."/>
            <person name="Venter J.C."/>
        </authorList>
    </citation>
    <scope>NUCLEOTIDE SEQUENCE [LARGE SCALE GENOMIC DNA]</scope>
    <source>
        <strain evidence="1 2">ATCC 23134</strain>
    </source>
</reference>
<organism evidence="1 2">
    <name type="scientific">Microscilla marina ATCC 23134</name>
    <dbReference type="NCBI Taxonomy" id="313606"/>
    <lineage>
        <taxon>Bacteria</taxon>
        <taxon>Pseudomonadati</taxon>
        <taxon>Bacteroidota</taxon>
        <taxon>Cytophagia</taxon>
        <taxon>Cytophagales</taxon>
        <taxon>Microscillaceae</taxon>
        <taxon>Microscilla</taxon>
    </lineage>
</organism>
<dbReference type="EMBL" id="AAWS01000017">
    <property type="protein sequence ID" value="EAY28233.1"/>
    <property type="molecule type" value="Genomic_DNA"/>
</dbReference>
<proteinExistence type="predicted"/>